<evidence type="ECO:0000256" key="4">
    <source>
        <dbReference type="ARBA" id="ARBA00023125"/>
    </source>
</evidence>
<dbReference type="Pfam" id="PF05485">
    <property type="entry name" value="THAP"/>
    <property type="match status" value="1"/>
</dbReference>
<dbReference type="InterPro" id="IPR006612">
    <property type="entry name" value="THAP_Znf"/>
</dbReference>
<evidence type="ECO:0000313" key="7">
    <source>
        <dbReference type="EMBL" id="KAJ8974980.1"/>
    </source>
</evidence>
<evidence type="ECO:0000256" key="2">
    <source>
        <dbReference type="ARBA" id="ARBA00022771"/>
    </source>
</evidence>
<evidence type="ECO:0000256" key="5">
    <source>
        <dbReference type="PROSITE-ProRule" id="PRU00309"/>
    </source>
</evidence>
<keyword evidence="2 5" id="KW-0863">Zinc-finger</keyword>
<dbReference type="PROSITE" id="PS50950">
    <property type="entry name" value="ZF_THAP"/>
    <property type="match status" value="1"/>
</dbReference>
<evidence type="ECO:0000256" key="3">
    <source>
        <dbReference type="ARBA" id="ARBA00022833"/>
    </source>
</evidence>
<evidence type="ECO:0000313" key="8">
    <source>
        <dbReference type="Proteomes" id="UP001162164"/>
    </source>
</evidence>
<sequence length="168" mass="19258">MNVIREMSATTFEQKDNRKEHMLAVFLVLNKDKGITFHHFSKNPEKRSFWIKIVNRMDWTLTKTSVLCSQHFTDDCFDKTSLLKININRVMRGYPLWVDQELIKAFTFLSSFRSPSTSNSPADYQTVTSSRAQHPGKVNENNAVTAPAIFVNQTGGLTCKERAPTVRL</sequence>
<protein>
    <recommendedName>
        <fullName evidence="6">THAP-type domain-containing protein</fullName>
    </recommendedName>
</protein>
<dbReference type="Proteomes" id="UP001162164">
    <property type="component" value="Unassembled WGS sequence"/>
</dbReference>
<dbReference type="InterPro" id="IPR052224">
    <property type="entry name" value="THAP_domain_protein"/>
</dbReference>
<keyword evidence="1" id="KW-0479">Metal-binding</keyword>
<organism evidence="7 8">
    <name type="scientific">Molorchus minor</name>
    <dbReference type="NCBI Taxonomy" id="1323400"/>
    <lineage>
        <taxon>Eukaryota</taxon>
        <taxon>Metazoa</taxon>
        <taxon>Ecdysozoa</taxon>
        <taxon>Arthropoda</taxon>
        <taxon>Hexapoda</taxon>
        <taxon>Insecta</taxon>
        <taxon>Pterygota</taxon>
        <taxon>Neoptera</taxon>
        <taxon>Endopterygota</taxon>
        <taxon>Coleoptera</taxon>
        <taxon>Polyphaga</taxon>
        <taxon>Cucujiformia</taxon>
        <taxon>Chrysomeloidea</taxon>
        <taxon>Cerambycidae</taxon>
        <taxon>Lamiinae</taxon>
        <taxon>Monochamini</taxon>
        <taxon>Molorchus</taxon>
    </lineage>
</organism>
<dbReference type="InterPro" id="IPR038441">
    <property type="entry name" value="THAP_Znf_sf"/>
</dbReference>
<keyword evidence="3" id="KW-0862">Zinc</keyword>
<comment type="caution">
    <text evidence="7">The sequence shown here is derived from an EMBL/GenBank/DDBJ whole genome shotgun (WGS) entry which is preliminary data.</text>
</comment>
<name>A0ABQ9J9Y6_9CUCU</name>
<reference evidence="7" key="1">
    <citation type="journal article" date="2023" name="Insect Mol. Biol.">
        <title>Genome sequencing provides insights into the evolution of gene families encoding plant cell wall-degrading enzymes in longhorned beetles.</title>
        <authorList>
            <person name="Shin N.R."/>
            <person name="Okamura Y."/>
            <person name="Kirsch R."/>
            <person name="Pauchet Y."/>
        </authorList>
    </citation>
    <scope>NUCLEOTIDE SEQUENCE</scope>
    <source>
        <strain evidence="7">MMC_N1</strain>
    </source>
</reference>
<dbReference type="EMBL" id="JAPWTJ010000897">
    <property type="protein sequence ID" value="KAJ8974980.1"/>
    <property type="molecule type" value="Genomic_DNA"/>
</dbReference>
<dbReference type="PANTHER" id="PTHR46927:SF3">
    <property type="entry name" value="THAP-TYPE DOMAIN-CONTAINING PROTEIN"/>
    <property type="match status" value="1"/>
</dbReference>
<dbReference type="SUPFAM" id="SSF57716">
    <property type="entry name" value="Glucocorticoid receptor-like (DNA-binding domain)"/>
    <property type="match status" value="1"/>
</dbReference>
<evidence type="ECO:0000256" key="1">
    <source>
        <dbReference type="ARBA" id="ARBA00022723"/>
    </source>
</evidence>
<dbReference type="PANTHER" id="PTHR46927">
    <property type="entry name" value="AGAP005574-PA"/>
    <property type="match status" value="1"/>
</dbReference>
<proteinExistence type="predicted"/>
<feature type="domain" description="THAP-type" evidence="6">
    <location>
        <begin position="1"/>
        <end position="91"/>
    </location>
</feature>
<evidence type="ECO:0000259" key="6">
    <source>
        <dbReference type="PROSITE" id="PS50950"/>
    </source>
</evidence>
<gene>
    <name evidence="7" type="ORF">NQ317_013489</name>
</gene>
<keyword evidence="8" id="KW-1185">Reference proteome</keyword>
<dbReference type="Gene3D" id="6.20.210.20">
    <property type="entry name" value="THAP domain"/>
    <property type="match status" value="1"/>
</dbReference>
<keyword evidence="4 5" id="KW-0238">DNA-binding</keyword>
<accession>A0ABQ9J9Y6</accession>